<dbReference type="Proteomes" id="UP000193623">
    <property type="component" value="Unassembled WGS sequence"/>
</dbReference>
<dbReference type="AlphaFoldDB" id="A0A1Y5SKT4"/>
<dbReference type="OrthoDB" id="9809312at2"/>
<sequence length="98" mass="10675">MTDLTKDEMIALVTARAKDRIRGTVRLEMPDLCSLFVDATGAVENDAEAELTLTAKAQVFHDIAMGKQNPGTAFMTRKLKVDGSPMRALKVGEILSTH</sequence>
<proteinExistence type="predicted"/>
<dbReference type="EMBL" id="FWFT01000003">
    <property type="protein sequence ID" value="SLN43138.1"/>
    <property type="molecule type" value="Genomic_DNA"/>
</dbReference>
<feature type="domain" description="SCP2" evidence="1">
    <location>
        <begin position="20"/>
        <end position="95"/>
    </location>
</feature>
<protein>
    <submittedName>
        <fullName evidence="2">SCP-2 sterol transfer family protein</fullName>
    </submittedName>
</protein>
<dbReference type="Gene3D" id="3.30.1050.10">
    <property type="entry name" value="SCP2 sterol-binding domain"/>
    <property type="match status" value="1"/>
</dbReference>
<evidence type="ECO:0000259" key="1">
    <source>
        <dbReference type="Pfam" id="PF02036"/>
    </source>
</evidence>
<keyword evidence="3" id="KW-1185">Reference proteome</keyword>
<reference evidence="2 3" key="1">
    <citation type="submission" date="2017-03" db="EMBL/GenBank/DDBJ databases">
        <authorList>
            <person name="Afonso C.L."/>
            <person name="Miller P.J."/>
            <person name="Scott M.A."/>
            <person name="Spackman E."/>
            <person name="Goraichik I."/>
            <person name="Dimitrov K.M."/>
            <person name="Suarez D.L."/>
            <person name="Swayne D.E."/>
        </authorList>
    </citation>
    <scope>NUCLEOTIDE SEQUENCE [LARGE SCALE GENOMIC DNA]</scope>
    <source>
        <strain evidence="2 3">CECT 8397</strain>
    </source>
</reference>
<dbReference type="RefSeq" id="WP_085864613.1">
    <property type="nucleotide sequence ID" value="NZ_FWFT01000003.1"/>
</dbReference>
<name>A0A1Y5SKT4_9RHOB</name>
<evidence type="ECO:0000313" key="2">
    <source>
        <dbReference type="EMBL" id="SLN43138.1"/>
    </source>
</evidence>
<organism evidence="2 3">
    <name type="scientific">Pseudooctadecabacter jejudonensis</name>
    <dbReference type="NCBI Taxonomy" id="1391910"/>
    <lineage>
        <taxon>Bacteria</taxon>
        <taxon>Pseudomonadati</taxon>
        <taxon>Pseudomonadota</taxon>
        <taxon>Alphaproteobacteria</taxon>
        <taxon>Rhodobacterales</taxon>
        <taxon>Paracoccaceae</taxon>
        <taxon>Pseudooctadecabacter</taxon>
    </lineage>
</organism>
<dbReference type="Pfam" id="PF02036">
    <property type="entry name" value="SCP2"/>
    <property type="match status" value="1"/>
</dbReference>
<accession>A0A1Y5SKT4</accession>
<dbReference type="InterPro" id="IPR036527">
    <property type="entry name" value="SCP2_sterol-bd_dom_sf"/>
</dbReference>
<dbReference type="SUPFAM" id="SSF55718">
    <property type="entry name" value="SCP-like"/>
    <property type="match status" value="1"/>
</dbReference>
<evidence type="ECO:0000313" key="3">
    <source>
        <dbReference type="Proteomes" id="UP000193623"/>
    </source>
</evidence>
<gene>
    <name evidence="2" type="ORF">PSJ8397_02203</name>
</gene>
<dbReference type="InterPro" id="IPR003033">
    <property type="entry name" value="SCP2_sterol-bd_dom"/>
</dbReference>